<sequence length="514" mass="58140">MAFPTFEPTTSESYYCAHSPYLGIRSLFELIRQLELQRQLVLQRQLERKRLFAELFGKDSVDNYPPLILSRRALPEGRQLGDSNKTLSVPSKDTGWGDPLNPDRKQIINSSKGKAEICGGIWKPTHQKEENSEICGGIWKPTHQKEENSEICGGIWKPTHQKEENSEICGGIWKPTHQKEENWDRNIEYNQGFTDQAEEKSQQTITKRKFTKFSMKSQFKDTNVIINKLKDFFFLMNEITWILCVLIATSQVVVAETALTKTLSVPVSSDIELCGLTCETSGMYTLDREFGVPILDYFCPEKSINFHDWNRERLQVNVSTGCCIIKNALKSDTGNYELMFQGTKKEIWVQKTSCLVIDPISACIITTEYSDSGETYLRVFYSGEEATVLWTWNGGALPERHQLSDSNKTLTVPSTDTGTFTVLVSNPVSHTSTHYNLTLPESRSRLRIGLCAALSIVTGMAIIALKGPARYKFERMKQNNTANKNSATADNLVSQDSFMVSDDVSFKEKAEMCV</sequence>
<dbReference type="PROSITE" id="PS50835">
    <property type="entry name" value="IG_LIKE"/>
    <property type="match status" value="1"/>
</dbReference>
<feature type="compositionally biased region" description="Polar residues" evidence="1">
    <location>
        <begin position="81"/>
        <end position="91"/>
    </location>
</feature>
<dbReference type="SUPFAM" id="SSF48726">
    <property type="entry name" value="Immunoglobulin"/>
    <property type="match status" value="1"/>
</dbReference>
<keyword evidence="2" id="KW-1133">Transmembrane helix</keyword>
<evidence type="ECO:0000256" key="2">
    <source>
        <dbReference type="SAM" id="Phobius"/>
    </source>
</evidence>
<keyword evidence="4" id="KW-1185">Reference proteome</keyword>
<dbReference type="RefSeq" id="XP_041429418.1">
    <property type="nucleotide sequence ID" value="XM_041573484.1"/>
</dbReference>
<name>A0A8J1LIM3_XENLA</name>
<dbReference type="AlphaFoldDB" id="A0A8J1LIM3"/>
<organism evidence="4 5">
    <name type="scientific">Xenopus laevis</name>
    <name type="common">African clawed frog</name>
    <dbReference type="NCBI Taxonomy" id="8355"/>
    <lineage>
        <taxon>Eukaryota</taxon>
        <taxon>Metazoa</taxon>
        <taxon>Chordata</taxon>
        <taxon>Craniata</taxon>
        <taxon>Vertebrata</taxon>
        <taxon>Euteleostomi</taxon>
        <taxon>Amphibia</taxon>
        <taxon>Batrachia</taxon>
        <taxon>Anura</taxon>
        <taxon>Pipoidea</taxon>
        <taxon>Pipidae</taxon>
        <taxon>Xenopodinae</taxon>
        <taxon>Xenopus</taxon>
        <taxon>Xenopus</taxon>
    </lineage>
</organism>
<dbReference type="Proteomes" id="UP000186698">
    <property type="component" value="Chromosome 8L"/>
</dbReference>
<proteinExistence type="predicted"/>
<accession>A0A8J1LIM3</accession>
<feature type="domain" description="Ig-like" evidence="3">
    <location>
        <begin position="359"/>
        <end position="438"/>
    </location>
</feature>
<evidence type="ECO:0000313" key="5">
    <source>
        <dbReference type="RefSeq" id="XP_041429418.1"/>
    </source>
</evidence>
<evidence type="ECO:0000313" key="4">
    <source>
        <dbReference type="Proteomes" id="UP000186698"/>
    </source>
</evidence>
<dbReference type="GeneID" id="108699357"/>
<reference evidence="5" key="1">
    <citation type="submission" date="2025-08" db="UniProtKB">
        <authorList>
            <consortium name="RefSeq"/>
        </authorList>
    </citation>
    <scope>IDENTIFICATION</scope>
    <source>
        <strain evidence="5">J_2021</strain>
        <tissue evidence="5">Erythrocytes</tissue>
    </source>
</reference>
<keyword evidence="2" id="KW-0472">Membrane</keyword>
<protein>
    <submittedName>
        <fullName evidence="5">Uncharacterized protein LOC108699357 isoform X5</fullName>
    </submittedName>
</protein>
<keyword evidence="2" id="KW-0812">Transmembrane</keyword>
<evidence type="ECO:0000256" key="1">
    <source>
        <dbReference type="SAM" id="MobiDB-lite"/>
    </source>
</evidence>
<feature type="transmembrane region" description="Helical" evidence="2">
    <location>
        <begin position="446"/>
        <end position="465"/>
    </location>
</feature>
<dbReference type="InterPro" id="IPR036179">
    <property type="entry name" value="Ig-like_dom_sf"/>
</dbReference>
<evidence type="ECO:0000259" key="3">
    <source>
        <dbReference type="PROSITE" id="PS50835"/>
    </source>
</evidence>
<gene>
    <name evidence="5" type="primary">LOC108699357</name>
</gene>
<dbReference type="InterPro" id="IPR007110">
    <property type="entry name" value="Ig-like_dom"/>
</dbReference>
<feature type="region of interest" description="Disordered" evidence="1">
    <location>
        <begin position="79"/>
        <end position="103"/>
    </location>
</feature>